<feature type="domain" description="NAD-glutamate dehydrogenase ACT3" evidence="5">
    <location>
        <begin position="484"/>
        <end position="547"/>
    </location>
</feature>
<feature type="domain" description="NAD-specific glutamate dehydrogenase C-terminal" evidence="2">
    <location>
        <begin position="1197"/>
        <end position="1531"/>
    </location>
</feature>
<dbReference type="EMBL" id="CP136137">
    <property type="protein sequence ID" value="WYY07371.1"/>
    <property type="molecule type" value="Genomic_DNA"/>
</dbReference>
<feature type="domain" description="NAD-glutamate dehydrogenase N-terminal ACT1" evidence="3">
    <location>
        <begin position="63"/>
        <end position="132"/>
    </location>
</feature>
<organism evidence="6 7">
    <name type="scientific">Gordonia hydrophobica</name>
    <dbReference type="NCBI Taxonomy" id="40516"/>
    <lineage>
        <taxon>Bacteria</taxon>
        <taxon>Bacillati</taxon>
        <taxon>Actinomycetota</taxon>
        <taxon>Actinomycetes</taxon>
        <taxon>Mycobacteriales</taxon>
        <taxon>Gordoniaceae</taxon>
        <taxon>Gordonia</taxon>
    </lineage>
</organism>
<dbReference type="InterPro" id="IPR048381">
    <property type="entry name" value="GDH_C"/>
</dbReference>
<dbReference type="InterPro" id="IPR007780">
    <property type="entry name" value="NAD_Glu_DH_bac"/>
</dbReference>
<dbReference type="Pfam" id="PF21077">
    <property type="entry name" value="GDH_ACT3"/>
    <property type="match status" value="1"/>
</dbReference>
<protein>
    <submittedName>
        <fullName evidence="6">NAD-glutamate dehydrogenase</fullName>
    </submittedName>
</protein>
<dbReference type="PIRSF" id="PIRSF036761">
    <property type="entry name" value="GDH_Mll4104"/>
    <property type="match status" value="1"/>
</dbReference>
<evidence type="ECO:0000313" key="6">
    <source>
        <dbReference type="EMBL" id="WYY07371.1"/>
    </source>
</evidence>
<gene>
    <name evidence="6" type="ORF">RVF87_20675</name>
</gene>
<dbReference type="Pfam" id="PF21076">
    <property type="entry name" value="GDH_ACT2"/>
    <property type="match status" value="1"/>
</dbReference>
<name>A0ABZ2U0Z2_9ACTN</name>
<dbReference type="SUPFAM" id="SSF51735">
    <property type="entry name" value="NAD(P)-binding Rossmann-fold domains"/>
    <property type="match status" value="1"/>
</dbReference>
<evidence type="ECO:0000313" key="7">
    <source>
        <dbReference type="Proteomes" id="UP001479933"/>
    </source>
</evidence>
<feature type="domain" description="NAD-glutamate dehydrogenase ACT2" evidence="4">
    <location>
        <begin position="350"/>
        <end position="427"/>
    </location>
</feature>
<dbReference type="Pfam" id="PF21075">
    <property type="entry name" value="GDH_ACT1"/>
    <property type="match status" value="1"/>
</dbReference>
<dbReference type="PANTHER" id="PTHR43403:SF1">
    <property type="entry name" value="NAD-SPECIFIC GLUTAMATE DEHYDROGENASE"/>
    <property type="match status" value="1"/>
</dbReference>
<sequence length="1535" mass="165071">MNGSSDRPDDDLAAEFAAFYFPESPDTTEVSGDSWSRLARHLALGDVREAGETSVGTTELDDGSVEVQVVADDIPLLVEAVLAVIDAAGLTITANEHPILAVRRDGDGRIVGLEESAPGVGGGPAAESWISVTTGPAGGCDTDLLRADIGGALVRAGAVHVDGAQIARRLSDLTESISDDDEDADLLSWFAIRDNFLAVGYREAGPGPGGLGVWRDAATSRPQPLAAADPVTVDHAYLPTGLLRTRFPIMLRVRVDGSEHQVVGTITSIGAYQSVRSIPGVRGKVADVLHGLALAEDSYGGLAALELLQTYPLAELMVADSEDLTRRIAHLFDAQTTRDPRFYARTGADGFASILVFMPREHYSSDVRARIVALLEDQLDGSQTEFLTRLSHSPLAQLQVVMRTEADVSTAVGGDLLEHLTEEVRTWSDRVRELRPADPETARLLGTVSERYRDEREPADAAVDLPIAARLAVDDLHVHLDRTVDEAWRFVLYLADQTAALTELLPMLQSLGLTVIDEHPHTVDRPDGVAVNVYDFTVHPAPHVELDATPGLDERVADAFADMWLGETEVDGLNELVLRAGLPSRQVAIIRTYTRYLNQCGVGFTLAHVAEVLGGHRAVTRALVELFAASFDPDTGGTDRRAAAAESLRGHIAEILSLDADRVVSALATAVQATLRTNFYIEEHRPGIRRTIAVKLDTGAIEQAPQPRPQFEIFVYSPTVEGVHLRFGDVARGGLRWSDRREDFRTEILGLVKAQAVKNAVIVPVGAKGGFVVREPVAPTGDPAVDQQAFRDEGAACYRTFIGALLQITDNLDPATGAVRPPARVVRRDGDDPYLVVAADKGTAAFSDIANAVADQYDFWLSDAFASGGSVGYDHKAMGITARGAWESVKRHFWEMGVDTQTQDFTAVGIGDMSGDVFGNGMLLSRHTRLVAAFDHRHVFVDPEPEAATSYVERARLFALSRSSWDDYDRTLISAGGGVWSRQQKSVDVSPQMRAALGLAADVVALSPPELIRAILLAPVDLLYNGGIGTYVKSSTEADSAVGDKANDAIRVDGNRLRVKVLGEGGNLGVTERGRIEADLAGVRINSDAMDNSAGVDCSDHEVNIKVLLGAQVSAGTLAVDDRDDFLLSMTDDVAELVLADNIDQNAELGMARGTADDDTDLHGRMLAYLAAAGVDLELEALPTPRGLQRRRAGDLGRGLTSPELATMMAHVKLDAKARLLQSSLPDNEMFDALAASYFPDPVREKFADGIRAHRLKREIVTTMLVNRVVADAGMTHLYALAETSGTDVDDAMRATVVATRVFGIGALLAELRGERVAVAVVDDATRRVRGLLAAGARWFLTHRPQPLAMAAETTRYAEVADLGGRLDEWLSGTASGEVENRRTILVTAGVRPAAAQAVALSPHRLLLLDVLDLAEIADRSPDEVGELFFAVVERFGIDELSTHIDQLAHGDRWTVLARLSLRDELQSVLRALTRAILTMSEPDEPAEQKIDDWAQARSALIGRAQATLADLAAGGEWNLATLSVAVRSLRGIVG</sequence>
<keyword evidence="7" id="KW-1185">Reference proteome</keyword>
<dbReference type="PANTHER" id="PTHR43403">
    <property type="entry name" value="NAD-SPECIFIC GLUTAMATE DEHYDROGENASE"/>
    <property type="match status" value="1"/>
</dbReference>
<evidence type="ECO:0000259" key="1">
    <source>
        <dbReference type="Pfam" id="PF05088"/>
    </source>
</evidence>
<dbReference type="Pfam" id="PF21074">
    <property type="entry name" value="GDH_C"/>
    <property type="match status" value="1"/>
</dbReference>
<dbReference type="Pfam" id="PF21073">
    <property type="entry name" value="GDH_HM1"/>
    <property type="match status" value="1"/>
</dbReference>
<dbReference type="Proteomes" id="UP001479933">
    <property type="component" value="Chromosome"/>
</dbReference>
<dbReference type="RefSeq" id="WP_066169319.1">
    <property type="nucleotide sequence ID" value="NZ_CP136137.1"/>
</dbReference>
<dbReference type="InterPro" id="IPR049064">
    <property type="entry name" value="NAD_Glu_DH_ACT3"/>
</dbReference>
<dbReference type="InterPro" id="IPR046346">
    <property type="entry name" value="Aminoacid_DH-like_N_sf"/>
</dbReference>
<evidence type="ECO:0000259" key="5">
    <source>
        <dbReference type="Pfam" id="PF21077"/>
    </source>
</evidence>
<dbReference type="InterPro" id="IPR049062">
    <property type="entry name" value="NAD_Glu_DH_ACT2"/>
</dbReference>
<feature type="domain" description="NAD-glutamate dehydrogenase catalytic" evidence="1">
    <location>
        <begin position="650"/>
        <end position="1150"/>
    </location>
</feature>
<dbReference type="InterPro" id="IPR028971">
    <property type="entry name" value="NAD-GDH_cat"/>
</dbReference>
<reference evidence="6 7" key="1">
    <citation type="journal article" date="2023" name="Virus Evol.">
        <title>Computational host range prediction-The good, the bad, and the ugly.</title>
        <authorList>
            <person name="Howell A.A."/>
            <person name="Versoza C.J."/>
            <person name="Pfeifer S.P."/>
        </authorList>
    </citation>
    <scope>NUCLEOTIDE SEQUENCE [LARGE SCALE GENOMIC DNA]</scope>
    <source>
        <strain evidence="6 7">1610/1b</strain>
    </source>
</reference>
<dbReference type="Pfam" id="PF21078">
    <property type="entry name" value="GDH_HM3"/>
    <property type="match status" value="1"/>
</dbReference>
<dbReference type="InterPro" id="IPR049056">
    <property type="entry name" value="NAD_Glu_DH_HM3"/>
</dbReference>
<dbReference type="InterPro" id="IPR024727">
    <property type="entry name" value="NAD_Glu_DH_N_ACT1"/>
</dbReference>
<dbReference type="Pfam" id="PF05088">
    <property type="entry name" value="Bac_GDH_CD"/>
    <property type="match status" value="1"/>
</dbReference>
<evidence type="ECO:0000259" key="4">
    <source>
        <dbReference type="Pfam" id="PF21076"/>
    </source>
</evidence>
<dbReference type="SUPFAM" id="SSF53223">
    <property type="entry name" value="Aminoacid dehydrogenase-like, N-terminal domain"/>
    <property type="match status" value="1"/>
</dbReference>
<dbReference type="InterPro" id="IPR049059">
    <property type="entry name" value="NAD_Glu_DH_HM1"/>
</dbReference>
<dbReference type="InterPro" id="IPR036291">
    <property type="entry name" value="NAD(P)-bd_dom_sf"/>
</dbReference>
<accession>A0ABZ2U0Z2</accession>
<evidence type="ECO:0000259" key="3">
    <source>
        <dbReference type="Pfam" id="PF21075"/>
    </source>
</evidence>
<evidence type="ECO:0000259" key="2">
    <source>
        <dbReference type="Pfam" id="PF21074"/>
    </source>
</evidence>
<proteinExistence type="predicted"/>